<evidence type="ECO:0000313" key="1">
    <source>
        <dbReference type="EMBL" id="GGK90042.1"/>
    </source>
</evidence>
<reference evidence="1" key="2">
    <citation type="submission" date="2020-09" db="EMBL/GenBank/DDBJ databases">
        <authorList>
            <person name="Sun Q."/>
            <person name="Zhou Y."/>
        </authorList>
    </citation>
    <scope>NUCLEOTIDE SEQUENCE</scope>
    <source>
        <strain evidence="1">CGMCC 4.3508</strain>
    </source>
</reference>
<dbReference type="SUPFAM" id="SSF54001">
    <property type="entry name" value="Cysteine proteinases"/>
    <property type="match status" value="1"/>
</dbReference>
<dbReference type="GO" id="GO:0003810">
    <property type="term" value="F:protein-glutamine gamma-glutamyltransferase activity"/>
    <property type="evidence" value="ECO:0007669"/>
    <property type="project" value="InterPro"/>
</dbReference>
<gene>
    <name evidence="1" type="ORF">GCM10011588_00410</name>
</gene>
<accession>A0A917R4L5</accession>
<keyword evidence="2" id="KW-1185">Reference proteome</keyword>
<dbReference type="Gene3D" id="3.90.1360.10">
    <property type="entry name" value="Protein-glutamine gamma-glutamyltransferase"/>
    <property type="match status" value="1"/>
</dbReference>
<proteinExistence type="predicted"/>
<dbReference type="InterPro" id="IPR037084">
    <property type="entry name" value="Transglut_prok_sf"/>
</dbReference>
<dbReference type="Proteomes" id="UP000638263">
    <property type="component" value="Unassembled WGS sequence"/>
</dbReference>
<reference evidence="1" key="1">
    <citation type="journal article" date="2014" name="Int. J. Syst. Evol. Microbiol.">
        <title>Complete genome sequence of Corynebacterium casei LMG S-19264T (=DSM 44701T), isolated from a smear-ripened cheese.</title>
        <authorList>
            <consortium name="US DOE Joint Genome Institute (JGI-PGF)"/>
            <person name="Walter F."/>
            <person name="Albersmeier A."/>
            <person name="Kalinowski J."/>
            <person name="Ruckert C."/>
        </authorList>
    </citation>
    <scope>NUCLEOTIDE SEQUENCE</scope>
    <source>
        <strain evidence="1">CGMCC 4.3508</strain>
    </source>
</reference>
<evidence type="ECO:0000313" key="2">
    <source>
        <dbReference type="Proteomes" id="UP000638263"/>
    </source>
</evidence>
<dbReference type="EMBL" id="BMMH01000001">
    <property type="protein sequence ID" value="GGK90042.1"/>
    <property type="molecule type" value="Genomic_DNA"/>
</dbReference>
<protein>
    <submittedName>
        <fullName evidence="1">Uncharacterized protein</fullName>
    </submittedName>
</protein>
<dbReference type="AlphaFoldDB" id="A0A917R4L5"/>
<name>A0A917R4L5_9NOCA</name>
<organism evidence="1 2">
    <name type="scientific">Nocardia jinanensis</name>
    <dbReference type="NCBI Taxonomy" id="382504"/>
    <lineage>
        <taxon>Bacteria</taxon>
        <taxon>Bacillati</taxon>
        <taxon>Actinomycetota</taxon>
        <taxon>Actinomycetes</taxon>
        <taxon>Mycobacteriales</taxon>
        <taxon>Nocardiaceae</taxon>
        <taxon>Nocardia</taxon>
    </lineage>
</organism>
<dbReference type="InterPro" id="IPR015107">
    <property type="entry name" value="Transglut_prok"/>
</dbReference>
<dbReference type="Pfam" id="PF09017">
    <property type="entry name" value="Transglut_prok"/>
    <property type="match status" value="1"/>
</dbReference>
<sequence>MTADELHTLDRGCVGLTLLRLGRNSEKLPPSNLMFGHPRTPQSATVLALGEAANAEIRRCRALRVAAYDELAAARRGPGATDGSPDVLRRLDEVMATEYDLRQARAAARQVWSDIPAEQIKQARTARTEARIHDGEQALAVARGYAAKFDEILSGEPANVAEFQRRVHNDPALSQLSDVTANLPTTGSPADWEPVIFAKHLWSGQDYVRDPAGREVISDGRRQYEATDSPKYGRFLPGPATGQVNMWGDFHRNRLGFLNYDYAWYDAPTDTWWRANHSETGDPHRPMLVYQSTSEAFFTGSADFDTTVVGIGFADRSG</sequence>
<comment type="caution">
    <text evidence="1">The sequence shown here is derived from an EMBL/GenBank/DDBJ whole genome shotgun (WGS) entry which is preliminary data.</text>
</comment>
<dbReference type="InterPro" id="IPR038765">
    <property type="entry name" value="Papain-like_cys_pep_sf"/>
</dbReference>